<accession>A0ABT1E3F9</accession>
<gene>
    <name evidence="4" type="ORF">M1L60_44530</name>
</gene>
<evidence type="ECO:0000259" key="3">
    <source>
        <dbReference type="PROSITE" id="PS51201"/>
    </source>
</evidence>
<evidence type="ECO:0000256" key="1">
    <source>
        <dbReference type="ARBA" id="ARBA00004651"/>
    </source>
</evidence>
<dbReference type="InterPro" id="IPR050721">
    <property type="entry name" value="Trk_Ktr_HKT_K-transport"/>
</dbReference>
<dbReference type="PANTHER" id="PTHR43833">
    <property type="entry name" value="POTASSIUM CHANNEL PROTEIN 2-RELATED-RELATED"/>
    <property type="match status" value="1"/>
</dbReference>
<name>A0ABT1E3F9_9ACTN</name>
<comment type="subcellular location">
    <subcellularLocation>
        <location evidence="1">Cell membrane</location>
        <topology evidence="1">Multi-pass membrane protein</topology>
    </subcellularLocation>
</comment>
<dbReference type="Gene3D" id="3.40.50.720">
    <property type="entry name" value="NAD(P)-binding Rossmann-like Domain"/>
    <property type="match status" value="1"/>
</dbReference>
<dbReference type="InterPro" id="IPR003148">
    <property type="entry name" value="RCK_N"/>
</dbReference>
<dbReference type="SUPFAM" id="SSF51735">
    <property type="entry name" value="NAD(P)-binding Rossmann-fold domains"/>
    <property type="match status" value="1"/>
</dbReference>
<proteinExistence type="predicted"/>
<evidence type="ECO:0000313" key="4">
    <source>
        <dbReference type="EMBL" id="MCO8277667.1"/>
    </source>
</evidence>
<reference evidence="4 5" key="1">
    <citation type="submission" date="2022-06" db="EMBL/GenBank/DDBJ databases">
        <title>New Species of the Genus Actinoplanes, ActinopZanes ferrugineus.</title>
        <authorList>
            <person name="Ding P."/>
        </authorList>
    </citation>
    <scope>NUCLEOTIDE SEQUENCE [LARGE SCALE GENOMIC DNA]</scope>
    <source>
        <strain evidence="4 5">TRM88003</strain>
    </source>
</reference>
<dbReference type="Pfam" id="PF07885">
    <property type="entry name" value="Ion_trans_2"/>
    <property type="match status" value="1"/>
</dbReference>
<keyword evidence="4" id="KW-0813">Transport</keyword>
<feature type="transmembrane region" description="Helical" evidence="2">
    <location>
        <begin position="26"/>
        <end position="45"/>
    </location>
</feature>
<organism evidence="4 5">
    <name type="scientific">Paractinoplanes aksuensis</name>
    <dbReference type="NCBI Taxonomy" id="2939490"/>
    <lineage>
        <taxon>Bacteria</taxon>
        <taxon>Bacillati</taxon>
        <taxon>Actinomycetota</taxon>
        <taxon>Actinomycetes</taxon>
        <taxon>Micromonosporales</taxon>
        <taxon>Micromonosporaceae</taxon>
        <taxon>Paractinoplanes</taxon>
    </lineage>
</organism>
<dbReference type="InterPro" id="IPR036291">
    <property type="entry name" value="NAD(P)-bd_dom_sf"/>
</dbReference>
<feature type="transmembrane region" description="Helical" evidence="2">
    <location>
        <begin position="91"/>
        <end position="115"/>
    </location>
</feature>
<evidence type="ECO:0000313" key="5">
    <source>
        <dbReference type="Proteomes" id="UP001523369"/>
    </source>
</evidence>
<dbReference type="RefSeq" id="WP_253243677.1">
    <property type="nucleotide sequence ID" value="NZ_JAMYJR010000062.1"/>
</dbReference>
<dbReference type="GO" id="GO:0034220">
    <property type="term" value="P:monoatomic ion transmembrane transport"/>
    <property type="evidence" value="ECO:0007669"/>
    <property type="project" value="UniProtKB-KW"/>
</dbReference>
<keyword evidence="2" id="KW-0472">Membrane</keyword>
<dbReference type="PROSITE" id="PS51201">
    <property type="entry name" value="RCK_N"/>
    <property type="match status" value="1"/>
</dbReference>
<dbReference type="Pfam" id="PF02254">
    <property type="entry name" value="TrkA_N"/>
    <property type="match status" value="1"/>
</dbReference>
<keyword evidence="4" id="KW-0406">Ion transport</keyword>
<keyword evidence="5" id="KW-1185">Reference proteome</keyword>
<dbReference type="InterPro" id="IPR013099">
    <property type="entry name" value="K_chnl_dom"/>
</dbReference>
<dbReference type="SUPFAM" id="SSF81324">
    <property type="entry name" value="Voltage-gated potassium channels"/>
    <property type="match status" value="1"/>
</dbReference>
<dbReference type="Gene3D" id="1.10.287.70">
    <property type="match status" value="1"/>
</dbReference>
<evidence type="ECO:0000256" key="2">
    <source>
        <dbReference type="SAM" id="Phobius"/>
    </source>
</evidence>
<sequence>MSTGSDRYLRGTLLPSSRPSPVRIMGIRLGLAVAAVVVMSGTVLLDRGGYTDNQDGHVSVLDALYYATVSLSTTGYGDIVPVSVTARAVNVAVIMPLRVFFLVLLVGTTFEVLTARTRRQWQLRRWRKRLREHTVVIGYGNKGRAAVKAIREGTEAQGEFVVIDTAPQTAEEAAEDGHVAVIGDATRALILGRAGVESASRIIVAADRDDTAALVTLSVRKLNRDAVIAVAVRASENVPLLRQSGATTVITSSEAAGRLLGLAAQSPATGDVIGDLLIQGRGLHLIDRPVRADEIGTTPSESDDLVLAAVRAGEVVRYDRIGVFAVGDRLIQVNTRS</sequence>
<feature type="domain" description="RCK N-terminal" evidence="3">
    <location>
        <begin position="131"/>
        <end position="251"/>
    </location>
</feature>
<comment type="caution">
    <text evidence="4">The sequence shown here is derived from an EMBL/GenBank/DDBJ whole genome shotgun (WGS) entry which is preliminary data.</text>
</comment>
<dbReference type="PANTHER" id="PTHR43833:SF9">
    <property type="entry name" value="POTASSIUM CHANNEL PROTEIN YUGO-RELATED"/>
    <property type="match status" value="1"/>
</dbReference>
<protein>
    <submittedName>
        <fullName evidence="4">Potassium channel family protein</fullName>
    </submittedName>
</protein>
<keyword evidence="2" id="KW-1133">Transmembrane helix</keyword>
<keyword evidence="2" id="KW-0812">Transmembrane</keyword>
<dbReference type="EMBL" id="JAMYJR010000062">
    <property type="protein sequence ID" value="MCO8277667.1"/>
    <property type="molecule type" value="Genomic_DNA"/>
</dbReference>
<keyword evidence="4" id="KW-0407">Ion channel</keyword>
<dbReference type="Proteomes" id="UP001523369">
    <property type="component" value="Unassembled WGS sequence"/>
</dbReference>